<dbReference type="Pfam" id="PF02195">
    <property type="entry name" value="ParB_N"/>
    <property type="match status" value="1"/>
</dbReference>
<dbReference type="SUPFAM" id="SSF109709">
    <property type="entry name" value="KorB DNA-binding domain-like"/>
    <property type="match status" value="1"/>
</dbReference>
<name>A0ABY5WRL1_9RHOB</name>
<dbReference type="CDD" id="cd16406">
    <property type="entry name" value="ParB_N_like"/>
    <property type="match status" value="1"/>
</dbReference>
<protein>
    <submittedName>
        <fullName evidence="2">ParB/RepB/Spo0J family partition protein</fullName>
    </submittedName>
</protein>
<dbReference type="InterPro" id="IPR050336">
    <property type="entry name" value="Chromosome_partition/occlusion"/>
</dbReference>
<evidence type="ECO:0000259" key="1">
    <source>
        <dbReference type="SMART" id="SM00470"/>
    </source>
</evidence>
<dbReference type="InterPro" id="IPR003115">
    <property type="entry name" value="ParB_N"/>
</dbReference>
<dbReference type="InterPro" id="IPR036086">
    <property type="entry name" value="ParB/Sulfiredoxin_sf"/>
</dbReference>
<accession>A0ABY5WRL1</accession>
<geneLocation type="plasmid" evidence="2 3">
    <name>unnamed6</name>
</geneLocation>
<proteinExistence type="predicted"/>
<dbReference type="Gene3D" id="3.90.1530.30">
    <property type="match status" value="1"/>
</dbReference>
<keyword evidence="2" id="KW-0614">Plasmid</keyword>
<keyword evidence="3" id="KW-1185">Reference proteome</keyword>
<sequence length="607" mass="67008">MTKHEPITADVELVPFGDLYVSDLNPRTVINPQGIEALAENIRQLGLLHNLAGLRDEAGKVGIVAGGRRLRALALLQDDARFAFVPVKIAPDQETAQMWATSENHQREQQHPADEIRDYGKMAARGVSVAAIAIAFGATEPHVYRRLKLAGLPDPILDALKAGEITLQNAAAFTVSEDEANSLAVLEKVRGEGYSDHQIKQMLKPDSVRDTDRRVIFVGREDYETNGGHVTRDLFAEQTFIDDVALLNDLFRCKLALTCDAITAKGWKWAEALDSTYLPYGEFEQRKLERIFPDEGTLTDEQATRYDELAELANGDVLDEAGEAELAELQAVLEGTYSAEQKAVAGVIFYVNQSGEVQTYEGLVRREDKAAAIEAGFLRKTSQSGGDAAPKSPISQKLSDDLSRIAQGARQHAVMRDPDLLIDLLAYQLSHELRWSGPLGITKTDVPNWPSTEAAGYSLDERLTSNPPRDMWGKDLAKSFRAFRAKGPDHVRGELVRFLAAQYRGGDEKLSALIDKETQPNIREVWTPNAENFFSRVGGPYLNDLWRDLLDLSEDHPTATSFAKLKKGEKAGKLETLFSGDPDLRTALGVTEAQATKIDAWLPEGME</sequence>
<feature type="domain" description="ParB-like N-terminal" evidence="1">
    <location>
        <begin position="12"/>
        <end position="105"/>
    </location>
</feature>
<dbReference type="PANTHER" id="PTHR33375:SF7">
    <property type="entry name" value="CHROMOSOME 2-PARTITIONING PROTEIN PARB-RELATED"/>
    <property type="match status" value="1"/>
</dbReference>
<evidence type="ECO:0000313" key="2">
    <source>
        <dbReference type="EMBL" id="UWQ44039.1"/>
    </source>
</evidence>
<dbReference type="SMART" id="SM00470">
    <property type="entry name" value="ParB"/>
    <property type="match status" value="1"/>
</dbReference>
<dbReference type="SUPFAM" id="SSF110849">
    <property type="entry name" value="ParB/Sulfiredoxin"/>
    <property type="match status" value="1"/>
</dbReference>
<dbReference type="InterPro" id="IPR041468">
    <property type="entry name" value="HTH_ParB/Spo0J"/>
</dbReference>
<dbReference type="RefSeq" id="WP_259966451.1">
    <property type="nucleotide sequence ID" value="NZ_CP081057.1"/>
</dbReference>
<dbReference type="Pfam" id="PF17762">
    <property type="entry name" value="HTH_ParB"/>
    <property type="match status" value="1"/>
</dbReference>
<dbReference type="Proteomes" id="UP001058514">
    <property type="component" value="Plasmid unnamed6"/>
</dbReference>
<gene>
    <name evidence="2" type="ORF">K3718_21340</name>
</gene>
<reference evidence="2" key="1">
    <citation type="submission" date="2021-08" db="EMBL/GenBank/DDBJ databases">
        <authorList>
            <person name="Nwanade C."/>
            <person name="Wang M."/>
            <person name="Masoudi A."/>
            <person name="Yu Z."/>
            <person name="Liu J."/>
        </authorList>
    </citation>
    <scope>NUCLEOTIDE SEQUENCE</scope>
    <source>
        <strain evidence="2">S166</strain>
        <plasmid evidence="2">unnamed6</plasmid>
    </source>
</reference>
<dbReference type="Gene3D" id="1.10.10.2830">
    <property type="match status" value="1"/>
</dbReference>
<dbReference type="EMBL" id="CP081057">
    <property type="protein sequence ID" value="UWQ44039.1"/>
    <property type="molecule type" value="Genomic_DNA"/>
</dbReference>
<dbReference type="PANTHER" id="PTHR33375">
    <property type="entry name" value="CHROMOSOME-PARTITIONING PROTEIN PARB-RELATED"/>
    <property type="match status" value="1"/>
</dbReference>
<organism evidence="2 3">
    <name type="scientific">Leisingera aquaemixtae</name>
    <dbReference type="NCBI Taxonomy" id="1396826"/>
    <lineage>
        <taxon>Bacteria</taxon>
        <taxon>Pseudomonadati</taxon>
        <taxon>Pseudomonadota</taxon>
        <taxon>Alphaproteobacteria</taxon>
        <taxon>Rhodobacterales</taxon>
        <taxon>Roseobacteraceae</taxon>
        <taxon>Leisingera</taxon>
    </lineage>
</organism>
<evidence type="ECO:0000313" key="3">
    <source>
        <dbReference type="Proteomes" id="UP001058514"/>
    </source>
</evidence>